<accession>A0A554SH79</accession>
<name>A0A554SH79_9ACTN</name>
<organism evidence="1 2">
    <name type="scientific">Aeromicrobium piscarium</name>
    <dbReference type="NCBI Taxonomy" id="2590901"/>
    <lineage>
        <taxon>Bacteria</taxon>
        <taxon>Bacillati</taxon>
        <taxon>Actinomycetota</taxon>
        <taxon>Actinomycetes</taxon>
        <taxon>Propionibacteriales</taxon>
        <taxon>Nocardioidaceae</taxon>
        <taxon>Aeromicrobium</taxon>
    </lineage>
</organism>
<dbReference type="AlphaFoldDB" id="A0A554SH79"/>
<dbReference type="OrthoDB" id="5194596at2"/>
<keyword evidence="2" id="KW-1185">Reference proteome</keyword>
<gene>
    <name evidence="1" type="ORF">FNM00_04505</name>
</gene>
<dbReference type="EMBL" id="VLNT01000002">
    <property type="protein sequence ID" value="TSD65686.1"/>
    <property type="molecule type" value="Genomic_DNA"/>
</dbReference>
<dbReference type="RefSeq" id="WP_143911865.1">
    <property type="nucleotide sequence ID" value="NZ_VLNT01000002.1"/>
</dbReference>
<comment type="caution">
    <text evidence="1">The sequence shown here is derived from an EMBL/GenBank/DDBJ whole genome shotgun (WGS) entry which is preliminary data.</text>
</comment>
<proteinExistence type="predicted"/>
<sequence>MTETPETPELDKPEQVAFDVVARLLGGGVTAEPNDHSGRQGAVDFLLHYPDGGDAAMEVTSAAAEGMRQLYSLLDATQTLPNPGEWTWSATIDHPRDLPDLIERCGRIIEYCEANGIEWPSYAYDHRFMNPDVAWLIGSTAAMHGSPDLPKWDAEKNRERPLFLTPGGRGGGVNESLSKFAGAIDDVVAQGHVQKRVKKLGRSGLDEQHLFILADDTALPFDVIYGLMRGTVTPPTAPTLPGTVTHLWVLVTMTPRVFLVTADGLRAFDRN</sequence>
<evidence type="ECO:0000313" key="1">
    <source>
        <dbReference type="EMBL" id="TSD65686.1"/>
    </source>
</evidence>
<dbReference type="Proteomes" id="UP000316988">
    <property type="component" value="Unassembled WGS sequence"/>
</dbReference>
<reference evidence="1 2" key="1">
    <citation type="submission" date="2019-07" db="EMBL/GenBank/DDBJ databases">
        <authorList>
            <person name="Zhao L.H."/>
        </authorList>
    </citation>
    <scope>NUCLEOTIDE SEQUENCE [LARGE SCALE GENOMIC DNA]</scope>
    <source>
        <strain evidence="1 2">Co35</strain>
    </source>
</reference>
<protein>
    <submittedName>
        <fullName evidence="1">Uncharacterized protein</fullName>
    </submittedName>
</protein>
<evidence type="ECO:0000313" key="2">
    <source>
        <dbReference type="Proteomes" id="UP000316988"/>
    </source>
</evidence>